<sequence length="201" mass="21796">MKIKKGLLIVVFLLVMSSVMASMSNNMATVVSATDLKVVNTNEALLTLDANTPWSWQSIVGAKDKTAIVKDGEIYFQFGMGVDRDSSTAKFYGLEPNSEYQWNPLFTVRNKSAETIKVTVRAKGPYAKYMTFGTVSQSTVSNPAWGTRGDALVIDKVSKESGSGMQNIRNIAVKINIPNGQAGSQEVLMGSIIVESEADID</sequence>
<dbReference type="EMBL" id="CP038015">
    <property type="protein sequence ID" value="QBP41865.1"/>
    <property type="molecule type" value="Genomic_DNA"/>
</dbReference>
<reference evidence="2 3" key="1">
    <citation type="submission" date="2019-03" db="EMBL/GenBank/DDBJ databases">
        <title>Complete genome sequence of Paenisporosarcina antarctica CGMCC 1.6503T.</title>
        <authorList>
            <person name="Rong J.-C."/>
            <person name="Chi N.-Y."/>
            <person name="Zhang Q.-F."/>
        </authorList>
    </citation>
    <scope>NUCLEOTIDE SEQUENCE [LARGE SCALE GENOMIC DNA]</scope>
    <source>
        <strain evidence="2 3">CGMCC 1.6503</strain>
    </source>
</reference>
<feature type="signal peptide" evidence="1">
    <location>
        <begin position="1"/>
        <end position="21"/>
    </location>
</feature>
<name>A0A4V1AN82_9BACL</name>
<proteinExistence type="predicted"/>
<dbReference type="AlphaFoldDB" id="A0A4V1AN82"/>
<gene>
    <name evidence="2" type="ORF">E2636_12205</name>
</gene>
<feature type="chain" id="PRO_5038620785" evidence="1">
    <location>
        <begin position="22"/>
        <end position="201"/>
    </location>
</feature>
<keyword evidence="1" id="KW-0732">Signal</keyword>
<organism evidence="2 3">
    <name type="scientific">Paenisporosarcina antarctica</name>
    <dbReference type="NCBI Taxonomy" id="417367"/>
    <lineage>
        <taxon>Bacteria</taxon>
        <taxon>Bacillati</taxon>
        <taxon>Bacillota</taxon>
        <taxon>Bacilli</taxon>
        <taxon>Bacillales</taxon>
        <taxon>Caryophanaceae</taxon>
        <taxon>Paenisporosarcina</taxon>
    </lineage>
</organism>
<dbReference type="KEGG" id="panc:E2636_12205"/>
<evidence type="ECO:0000313" key="2">
    <source>
        <dbReference type="EMBL" id="QBP41865.1"/>
    </source>
</evidence>
<accession>A0A4V1AN82</accession>
<keyword evidence="3" id="KW-1185">Reference proteome</keyword>
<dbReference type="OrthoDB" id="2866346at2"/>
<evidence type="ECO:0000256" key="1">
    <source>
        <dbReference type="SAM" id="SignalP"/>
    </source>
</evidence>
<evidence type="ECO:0000313" key="3">
    <source>
        <dbReference type="Proteomes" id="UP000294292"/>
    </source>
</evidence>
<protein>
    <submittedName>
        <fullName evidence="2">Uncharacterized protein</fullName>
    </submittedName>
</protein>
<dbReference type="Proteomes" id="UP000294292">
    <property type="component" value="Chromosome"/>
</dbReference>
<dbReference type="RefSeq" id="WP_134210436.1">
    <property type="nucleotide sequence ID" value="NZ_CP038015.1"/>
</dbReference>